<reference evidence="9" key="2">
    <citation type="journal article" date="2021" name="PeerJ">
        <title>Extensive microbial diversity within the chicken gut microbiome revealed by metagenomics and culture.</title>
        <authorList>
            <person name="Gilroy R."/>
            <person name="Ravi A."/>
            <person name="Getino M."/>
            <person name="Pursley I."/>
            <person name="Horton D.L."/>
            <person name="Alikhan N.F."/>
            <person name="Baker D."/>
            <person name="Gharbi K."/>
            <person name="Hall N."/>
            <person name="Watson M."/>
            <person name="Adriaenssens E.M."/>
            <person name="Foster-Nyarko E."/>
            <person name="Jarju S."/>
            <person name="Secka A."/>
            <person name="Antonio M."/>
            <person name="Oren A."/>
            <person name="Chaudhuri R.R."/>
            <person name="La Ragione R."/>
            <person name="Hildebrand F."/>
            <person name="Pallen M.J."/>
        </authorList>
    </citation>
    <scope>NUCLEOTIDE SEQUENCE</scope>
    <source>
        <strain evidence="9">ChiHjej10B9-9673</strain>
    </source>
</reference>
<dbReference type="PANTHER" id="PTHR30269:SF37">
    <property type="entry name" value="MEMBRANE TRANSPORTER PROTEIN"/>
    <property type="match status" value="1"/>
</dbReference>
<feature type="transmembrane region" description="Helical" evidence="8">
    <location>
        <begin position="193"/>
        <end position="216"/>
    </location>
</feature>
<evidence type="ECO:0000313" key="10">
    <source>
        <dbReference type="Proteomes" id="UP000824001"/>
    </source>
</evidence>
<dbReference type="InterPro" id="IPR002781">
    <property type="entry name" value="TM_pro_TauE-like"/>
</dbReference>
<reference evidence="9" key="1">
    <citation type="submission" date="2020-10" db="EMBL/GenBank/DDBJ databases">
        <authorList>
            <person name="Gilroy R."/>
        </authorList>
    </citation>
    <scope>NUCLEOTIDE SEQUENCE</scope>
    <source>
        <strain evidence="9">ChiHjej10B9-9673</strain>
    </source>
</reference>
<dbReference type="PANTHER" id="PTHR30269">
    <property type="entry name" value="TRANSMEMBRANE PROTEIN YFCA"/>
    <property type="match status" value="1"/>
</dbReference>
<dbReference type="EMBL" id="DVJK01000161">
    <property type="protein sequence ID" value="HIS67068.1"/>
    <property type="molecule type" value="Genomic_DNA"/>
</dbReference>
<keyword evidence="7 8" id="KW-0472">Membrane</keyword>
<keyword evidence="6 8" id="KW-1133">Transmembrane helix</keyword>
<evidence type="ECO:0000256" key="3">
    <source>
        <dbReference type="ARBA" id="ARBA00022448"/>
    </source>
</evidence>
<evidence type="ECO:0000256" key="6">
    <source>
        <dbReference type="ARBA" id="ARBA00022989"/>
    </source>
</evidence>
<dbReference type="InterPro" id="IPR052017">
    <property type="entry name" value="TSUP"/>
</dbReference>
<keyword evidence="4 8" id="KW-1003">Cell membrane</keyword>
<sequence length="243" mass="25935">MEAEVILVCLFAFLLAGFVHGALGMGYGMITMATVTLVAPYNNAAAIVAVALLVLVSQVSWQLRKYIDWRGALLPSLALLAGKISGIVLMMHLQSVYLRIAFGVFLIAYSSTQLMNVKALKIKGTLWQALFFCGMGGLFGGVFNVSGPFASIYCQAKYGHDPKAYAANMNLYFVPSALVAVFMHIGYGNFNPSAVVGSGIMAASVLLSATLGVAVLKRLKAKKMYLLSNIYIIIMGIIICIGG</sequence>
<accession>A0A9D1FDT2</accession>
<keyword evidence="3" id="KW-0813">Transport</keyword>
<evidence type="ECO:0000256" key="8">
    <source>
        <dbReference type="RuleBase" id="RU363041"/>
    </source>
</evidence>
<comment type="subcellular location">
    <subcellularLocation>
        <location evidence="1 8">Cell membrane</location>
        <topology evidence="1 8">Multi-pass membrane protein</topology>
    </subcellularLocation>
</comment>
<dbReference type="AlphaFoldDB" id="A0A9D1FDT2"/>
<proteinExistence type="inferred from homology"/>
<evidence type="ECO:0000256" key="7">
    <source>
        <dbReference type="ARBA" id="ARBA00023136"/>
    </source>
</evidence>
<feature type="transmembrane region" description="Helical" evidence="8">
    <location>
        <begin position="129"/>
        <end position="153"/>
    </location>
</feature>
<comment type="caution">
    <text evidence="9">The sequence shown here is derived from an EMBL/GenBank/DDBJ whole genome shotgun (WGS) entry which is preliminary data.</text>
</comment>
<comment type="similarity">
    <text evidence="2 8">Belongs to the 4-toluene sulfonate uptake permease (TSUP) (TC 2.A.102) family.</text>
</comment>
<dbReference type="GO" id="GO:0005886">
    <property type="term" value="C:plasma membrane"/>
    <property type="evidence" value="ECO:0007669"/>
    <property type="project" value="UniProtKB-SubCell"/>
</dbReference>
<evidence type="ECO:0000313" key="9">
    <source>
        <dbReference type="EMBL" id="HIS67068.1"/>
    </source>
</evidence>
<evidence type="ECO:0000256" key="1">
    <source>
        <dbReference type="ARBA" id="ARBA00004651"/>
    </source>
</evidence>
<keyword evidence="5 8" id="KW-0812">Transmembrane</keyword>
<dbReference type="Proteomes" id="UP000824001">
    <property type="component" value="Unassembled WGS sequence"/>
</dbReference>
<evidence type="ECO:0000256" key="5">
    <source>
        <dbReference type="ARBA" id="ARBA00022692"/>
    </source>
</evidence>
<evidence type="ECO:0000256" key="2">
    <source>
        <dbReference type="ARBA" id="ARBA00009142"/>
    </source>
</evidence>
<dbReference type="Pfam" id="PF01925">
    <property type="entry name" value="TauE"/>
    <property type="match status" value="1"/>
</dbReference>
<gene>
    <name evidence="9" type="ORF">IAC18_05835</name>
</gene>
<organism evidence="9 10">
    <name type="scientific">Candidatus Scatomorpha merdipullorum</name>
    <dbReference type="NCBI Taxonomy" id="2840927"/>
    <lineage>
        <taxon>Bacteria</taxon>
        <taxon>Bacillati</taxon>
        <taxon>Bacillota</taxon>
        <taxon>Clostridia</taxon>
        <taxon>Eubacteriales</taxon>
        <taxon>Candidatus Scatomorpha</taxon>
    </lineage>
</organism>
<evidence type="ECO:0000256" key="4">
    <source>
        <dbReference type="ARBA" id="ARBA00022475"/>
    </source>
</evidence>
<name>A0A9D1FDT2_9FIRM</name>
<feature type="transmembrane region" description="Helical" evidence="8">
    <location>
        <begin position="165"/>
        <end position="187"/>
    </location>
</feature>
<feature type="transmembrane region" description="Helical" evidence="8">
    <location>
        <begin position="45"/>
        <end position="63"/>
    </location>
</feature>
<protein>
    <recommendedName>
        <fullName evidence="8">Probable membrane transporter protein</fullName>
    </recommendedName>
</protein>
<feature type="transmembrane region" description="Helical" evidence="8">
    <location>
        <begin position="225"/>
        <end position="242"/>
    </location>
</feature>